<keyword evidence="2" id="KW-1133">Transmembrane helix</keyword>
<evidence type="ECO:0000313" key="3">
    <source>
        <dbReference type="EMBL" id="TPV32787.1"/>
    </source>
</evidence>
<feature type="transmembrane region" description="Helical" evidence="2">
    <location>
        <begin position="28"/>
        <end position="47"/>
    </location>
</feature>
<keyword evidence="2" id="KW-0812">Transmembrane</keyword>
<organism evidence="3 4">
    <name type="scientific">Paucihalobacter ruber</name>
    <dbReference type="NCBI Taxonomy" id="2567861"/>
    <lineage>
        <taxon>Bacteria</taxon>
        <taxon>Pseudomonadati</taxon>
        <taxon>Bacteroidota</taxon>
        <taxon>Flavobacteriia</taxon>
        <taxon>Flavobacteriales</taxon>
        <taxon>Flavobacteriaceae</taxon>
        <taxon>Paucihalobacter</taxon>
    </lineage>
</organism>
<keyword evidence="2" id="KW-0472">Membrane</keyword>
<gene>
    <name evidence="3" type="ORF">FJ651_10755</name>
</gene>
<proteinExistence type="predicted"/>
<dbReference type="Proteomes" id="UP000317332">
    <property type="component" value="Unassembled WGS sequence"/>
</dbReference>
<dbReference type="InterPro" id="IPR045749">
    <property type="entry name" value="DUF6090"/>
</dbReference>
<protein>
    <submittedName>
        <fullName evidence="3">Uncharacterized protein</fullName>
    </submittedName>
</protein>
<evidence type="ECO:0000313" key="4">
    <source>
        <dbReference type="Proteomes" id="UP000317332"/>
    </source>
</evidence>
<dbReference type="AlphaFoldDB" id="A0A506PI74"/>
<feature type="coiled-coil region" evidence="1">
    <location>
        <begin position="66"/>
        <end position="100"/>
    </location>
</feature>
<dbReference type="EMBL" id="VHIQ01000005">
    <property type="protein sequence ID" value="TPV32787.1"/>
    <property type="molecule type" value="Genomic_DNA"/>
</dbReference>
<comment type="caution">
    <text evidence="3">The sequence shown here is derived from an EMBL/GenBank/DDBJ whole genome shotgun (WGS) entry which is preliminary data.</text>
</comment>
<accession>A0A506PI74</accession>
<sequence>MIKLFRNLRKKLIEQSKVLSPASPAGRYFFYAIGEIILVVIGILIALQINNWNQEKIGHNLERVYLHNLIGDLESQLLELERQRNNAQFVKEALKRVTANINNGFSEADLTQYNQDMQSIVITRTLNLYDATFQDLKSTGNLNLISNETLKQDILNYFQLSNRDVYVIRKNAEGYHYTITQEFMGSLLVNFDLKGMKNRLSTAASLSDSLSLVKFDPRVESLLNTQLANRLTDLDNQQKVKNMVSNRWYTIEINLQFSNEMANRTLKLITELKKELN</sequence>
<dbReference type="OrthoDB" id="821805at2"/>
<keyword evidence="1" id="KW-0175">Coiled coil</keyword>
<keyword evidence="4" id="KW-1185">Reference proteome</keyword>
<evidence type="ECO:0000256" key="2">
    <source>
        <dbReference type="SAM" id="Phobius"/>
    </source>
</evidence>
<dbReference type="Pfam" id="PF19578">
    <property type="entry name" value="DUF6090"/>
    <property type="match status" value="1"/>
</dbReference>
<name>A0A506PI74_9FLAO</name>
<dbReference type="RefSeq" id="WP_140990534.1">
    <property type="nucleotide sequence ID" value="NZ_VHIQ01000005.1"/>
</dbReference>
<reference evidence="3 4" key="1">
    <citation type="submission" date="2019-06" db="EMBL/GenBank/DDBJ databases">
        <title>Flavobacteriaceae Paucihalobacterium erythroidium CWB-1, complete genome.</title>
        <authorList>
            <person name="Wu S."/>
        </authorList>
    </citation>
    <scope>NUCLEOTIDE SEQUENCE [LARGE SCALE GENOMIC DNA]</scope>
    <source>
        <strain evidence="3 4">CWB-1</strain>
    </source>
</reference>
<evidence type="ECO:0000256" key="1">
    <source>
        <dbReference type="SAM" id="Coils"/>
    </source>
</evidence>